<protein>
    <submittedName>
        <fullName evidence="1">Uncharacterized protein</fullName>
    </submittedName>
</protein>
<dbReference type="AlphaFoldDB" id="A0A419HRW8"/>
<dbReference type="EMBL" id="QZFV01000122">
    <property type="protein sequence ID" value="RJQ79321.1"/>
    <property type="molecule type" value="Genomic_DNA"/>
</dbReference>
<sequence>MKENPRHNGHAKGRIRRAREIFGFDDRLLARPAAAAVTASFAPEAVKTKLHKEIREWLSPGAAA</sequence>
<proteinExistence type="predicted"/>
<organism evidence="1 2">
    <name type="scientific">Amycolatopsis panacis</name>
    <dbReference type="NCBI Taxonomy" id="2340917"/>
    <lineage>
        <taxon>Bacteria</taxon>
        <taxon>Bacillati</taxon>
        <taxon>Actinomycetota</taxon>
        <taxon>Actinomycetes</taxon>
        <taxon>Pseudonocardiales</taxon>
        <taxon>Pseudonocardiaceae</taxon>
        <taxon>Amycolatopsis</taxon>
    </lineage>
</organism>
<dbReference type="Proteomes" id="UP000285112">
    <property type="component" value="Unassembled WGS sequence"/>
</dbReference>
<comment type="caution">
    <text evidence="1">The sequence shown here is derived from an EMBL/GenBank/DDBJ whole genome shotgun (WGS) entry which is preliminary data.</text>
</comment>
<evidence type="ECO:0000313" key="1">
    <source>
        <dbReference type="EMBL" id="RJQ79321.1"/>
    </source>
</evidence>
<gene>
    <name evidence="1" type="ORF">D5S19_26560</name>
</gene>
<reference evidence="1 2" key="1">
    <citation type="submission" date="2018-09" db="EMBL/GenBank/DDBJ databases">
        <title>YIM PH 21725 draft genome.</title>
        <authorList>
            <person name="Miao C."/>
        </authorList>
    </citation>
    <scope>NUCLEOTIDE SEQUENCE [LARGE SCALE GENOMIC DNA]</scope>
    <source>
        <strain evidence="2">YIM PH21725</strain>
    </source>
</reference>
<keyword evidence="2" id="KW-1185">Reference proteome</keyword>
<name>A0A419HRW8_9PSEU</name>
<evidence type="ECO:0000313" key="2">
    <source>
        <dbReference type="Proteomes" id="UP000285112"/>
    </source>
</evidence>
<accession>A0A419HRW8</accession>